<dbReference type="Proteomes" id="UP001596512">
    <property type="component" value="Unassembled WGS sequence"/>
</dbReference>
<organism evidence="2 3">
    <name type="scientific">Actinokineospora soli</name>
    <dbReference type="NCBI Taxonomy" id="1048753"/>
    <lineage>
        <taxon>Bacteria</taxon>
        <taxon>Bacillati</taxon>
        <taxon>Actinomycetota</taxon>
        <taxon>Actinomycetes</taxon>
        <taxon>Pseudonocardiales</taxon>
        <taxon>Pseudonocardiaceae</taxon>
        <taxon>Actinokineospora</taxon>
    </lineage>
</organism>
<gene>
    <name evidence="2" type="ORF">ACFQV2_03635</name>
</gene>
<dbReference type="Gene3D" id="2.40.10.10">
    <property type="entry name" value="Trypsin-like serine proteases"/>
    <property type="match status" value="1"/>
</dbReference>
<name>A0ABW2TGL4_9PSEU</name>
<dbReference type="InterPro" id="IPR009003">
    <property type="entry name" value="Peptidase_S1_PA"/>
</dbReference>
<evidence type="ECO:0000313" key="2">
    <source>
        <dbReference type="EMBL" id="MFC7612867.1"/>
    </source>
</evidence>
<accession>A0ABW2TGL4</accession>
<dbReference type="EMBL" id="JBHTEY010000004">
    <property type="protein sequence ID" value="MFC7612867.1"/>
    <property type="molecule type" value="Genomic_DNA"/>
</dbReference>
<dbReference type="SUPFAM" id="SSF50494">
    <property type="entry name" value="Trypsin-like serine proteases"/>
    <property type="match status" value="1"/>
</dbReference>
<evidence type="ECO:0008006" key="4">
    <source>
        <dbReference type="Google" id="ProtNLM"/>
    </source>
</evidence>
<evidence type="ECO:0000256" key="1">
    <source>
        <dbReference type="SAM" id="MobiDB-lite"/>
    </source>
</evidence>
<evidence type="ECO:0000313" key="3">
    <source>
        <dbReference type="Proteomes" id="UP001596512"/>
    </source>
</evidence>
<protein>
    <recommendedName>
        <fullName evidence="4">Trypsin-like peptidase domain-containing protein</fullName>
    </recommendedName>
</protein>
<dbReference type="Pfam" id="PF13365">
    <property type="entry name" value="Trypsin_2"/>
    <property type="match status" value="1"/>
</dbReference>
<dbReference type="InterPro" id="IPR043504">
    <property type="entry name" value="Peptidase_S1_PA_chymotrypsin"/>
</dbReference>
<keyword evidence="3" id="KW-1185">Reference proteome</keyword>
<reference evidence="3" key="1">
    <citation type="journal article" date="2019" name="Int. J. Syst. Evol. Microbiol.">
        <title>The Global Catalogue of Microorganisms (GCM) 10K type strain sequencing project: providing services to taxonomists for standard genome sequencing and annotation.</title>
        <authorList>
            <consortium name="The Broad Institute Genomics Platform"/>
            <consortium name="The Broad Institute Genome Sequencing Center for Infectious Disease"/>
            <person name="Wu L."/>
            <person name="Ma J."/>
        </authorList>
    </citation>
    <scope>NUCLEOTIDE SEQUENCE [LARGE SCALE GENOMIC DNA]</scope>
    <source>
        <strain evidence="3">JCM 17695</strain>
    </source>
</reference>
<comment type="caution">
    <text evidence="2">The sequence shown here is derived from an EMBL/GenBank/DDBJ whole genome shotgun (WGS) entry which is preliminary data.</text>
</comment>
<sequence>MLPSVVQLQVRGRSAAGEGSGFVISTDGLIVTNNHVIEAAADGARSPPSSRTGGPRRRPSSGGTRHPTSPW</sequence>
<proteinExistence type="predicted"/>
<feature type="region of interest" description="Disordered" evidence="1">
    <location>
        <begin position="38"/>
        <end position="71"/>
    </location>
</feature>